<name>A0A3A1UYT4_9BACL</name>
<dbReference type="PANTHER" id="PTHR43877">
    <property type="entry name" value="AMINOALKYLPHOSPHONATE N-ACETYLTRANSFERASE-RELATED-RELATED"/>
    <property type="match status" value="1"/>
</dbReference>
<evidence type="ECO:0000313" key="5">
    <source>
        <dbReference type="Proteomes" id="UP000266482"/>
    </source>
</evidence>
<dbReference type="InterPro" id="IPR016181">
    <property type="entry name" value="Acyl_CoA_acyltransferase"/>
</dbReference>
<organism evidence="4 5">
    <name type="scientific">Paenibacillus nanensis</name>
    <dbReference type="NCBI Taxonomy" id="393251"/>
    <lineage>
        <taxon>Bacteria</taxon>
        <taxon>Bacillati</taxon>
        <taxon>Bacillota</taxon>
        <taxon>Bacilli</taxon>
        <taxon>Bacillales</taxon>
        <taxon>Paenibacillaceae</taxon>
        <taxon>Paenibacillus</taxon>
    </lineage>
</organism>
<dbReference type="PROSITE" id="PS51186">
    <property type="entry name" value="GNAT"/>
    <property type="match status" value="1"/>
</dbReference>
<dbReference type="InterPro" id="IPR050832">
    <property type="entry name" value="Bact_Acetyltransf"/>
</dbReference>
<dbReference type="Proteomes" id="UP000266482">
    <property type="component" value="Unassembled WGS sequence"/>
</dbReference>
<evidence type="ECO:0000313" key="4">
    <source>
        <dbReference type="EMBL" id="RIX53667.1"/>
    </source>
</evidence>
<keyword evidence="1 4" id="KW-0808">Transferase</keyword>
<dbReference type="Gene3D" id="3.40.630.30">
    <property type="match status" value="1"/>
</dbReference>
<keyword evidence="2" id="KW-0012">Acyltransferase</keyword>
<gene>
    <name evidence="4" type="ORF">D3P08_09590</name>
</gene>
<sequence>MEFICRASIRDDFDSIYELLKQLWPDKGLSKHALSTVYSRSIDSNHDFLLSAVLNGEVIGFGCMVIKNSFWQESFVGYLTTLIVHEEHRNLGVGKQLIEKLENIAKEKGCKRIELDSGFHRERAHQVYEHLGFHKRAFLFSKELV</sequence>
<protein>
    <submittedName>
        <fullName evidence="4">GNAT family N-acetyltransferase</fullName>
    </submittedName>
</protein>
<dbReference type="EMBL" id="QXQA01000004">
    <property type="protein sequence ID" value="RIX53667.1"/>
    <property type="molecule type" value="Genomic_DNA"/>
</dbReference>
<feature type="domain" description="N-acetyltransferase" evidence="3">
    <location>
        <begin position="3"/>
        <end position="145"/>
    </location>
</feature>
<dbReference type="CDD" id="cd04301">
    <property type="entry name" value="NAT_SF"/>
    <property type="match status" value="1"/>
</dbReference>
<evidence type="ECO:0000259" key="3">
    <source>
        <dbReference type="PROSITE" id="PS51186"/>
    </source>
</evidence>
<reference evidence="4 5" key="1">
    <citation type="submission" date="2018-09" db="EMBL/GenBank/DDBJ databases">
        <title>Paenibacillus aracenensis nov. sp. isolated from a cave in southern Spain.</title>
        <authorList>
            <person name="Jurado V."/>
            <person name="Gutierrez-Patricio S."/>
            <person name="Gonzalez-Pimentel J.L."/>
            <person name="Miller A.Z."/>
            <person name="Laiz L."/>
            <person name="Saiz-Jimenez C."/>
        </authorList>
    </citation>
    <scope>NUCLEOTIDE SEQUENCE [LARGE SCALE GENOMIC DNA]</scope>
    <source>
        <strain evidence="4 5">DSM 22867</strain>
    </source>
</reference>
<dbReference type="RefSeq" id="WP_119599364.1">
    <property type="nucleotide sequence ID" value="NZ_QXQA01000004.1"/>
</dbReference>
<dbReference type="OrthoDB" id="9789603at2"/>
<dbReference type="GO" id="GO:0016747">
    <property type="term" value="F:acyltransferase activity, transferring groups other than amino-acyl groups"/>
    <property type="evidence" value="ECO:0007669"/>
    <property type="project" value="InterPro"/>
</dbReference>
<dbReference type="AlphaFoldDB" id="A0A3A1UYT4"/>
<dbReference type="InterPro" id="IPR000182">
    <property type="entry name" value="GNAT_dom"/>
</dbReference>
<proteinExistence type="predicted"/>
<dbReference type="SUPFAM" id="SSF55729">
    <property type="entry name" value="Acyl-CoA N-acyltransferases (Nat)"/>
    <property type="match status" value="1"/>
</dbReference>
<evidence type="ECO:0000256" key="1">
    <source>
        <dbReference type="ARBA" id="ARBA00022679"/>
    </source>
</evidence>
<keyword evidence="5" id="KW-1185">Reference proteome</keyword>
<dbReference type="Pfam" id="PF00583">
    <property type="entry name" value="Acetyltransf_1"/>
    <property type="match status" value="1"/>
</dbReference>
<accession>A0A3A1UYT4</accession>
<evidence type="ECO:0000256" key="2">
    <source>
        <dbReference type="ARBA" id="ARBA00023315"/>
    </source>
</evidence>
<comment type="caution">
    <text evidence="4">The sequence shown here is derived from an EMBL/GenBank/DDBJ whole genome shotgun (WGS) entry which is preliminary data.</text>
</comment>